<keyword evidence="5 15" id="KW-0479">Metal-binding</keyword>
<keyword evidence="11" id="KW-0238">DNA-binding</keyword>
<evidence type="ECO:0000256" key="5">
    <source>
        <dbReference type="ARBA" id="ARBA00022723"/>
    </source>
</evidence>
<evidence type="ECO:0000256" key="7">
    <source>
        <dbReference type="ARBA" id="ARBA00022771"/>
    </source>
</evidence>
<feature type="binding site" evidence="15">
    <location>
        <position position="14"/>
    </location>
    <ligand>
        <name>Zn(2+)</name>
        <dbReference type="ChEBI" id="CHEBI:29105"/>
    </ligand>
</feature>
<keyword evidence="4" id="KW-1017">Isopeptide bond</keyword>
<evidence type="ECO:0000256" key="1">
    <source>
        <dbReference type="ARBA" id="ARBA00003767"/>
    </source>
</evidence>
<dbReference type="PROSITE" id="PS00028">
    <property type="entry name" value="ZINC_FINGER_C2H2_1"/>
    <property type="match status" value="9"/>
</dbReference>
<evidence type="ECO:0000259" key="18">
    <source>
        <dbReference type="PROSITE" id="PS51915"/>
    </source>
</evidence>
<dbReference type="GO" id="GO:0005634">
    <property type="term" value="C:nucleus"/>
    <property type="evidence" value="ECO:0007669"/>
    <property type="project" value="UniProtKB-SubCell"/>
</dbReference>
<dbReference type="SMART" id="SM00868">
    <property type="entry name" value="zf-AD"/>
    <property type="match status" value="1"/>
</dbReference>
<protein>
    <submittedName>
        <fullName evidence="20">Zinc finger protein 93</fullName>
    </submittedName>
</protein>
<feature type="domain" description="C2H2-type" evidence="17">
    <location>
        <begin position="423"/>
        <end position="450"/>
    </location>
</feature>
<keyword evidence="6" id="KW-0677">Repeat</keyword>
<evidence type="ECO:0000256" key="16">
    <source>
        <dbReference type="SAM" id="MobiDB-lite"/>
    </source>
</evidence>
<evidence type="ECO:0000256" key="8">
    <source>
        <dbReference type="ARBA" id="ARBA00022833"/>
    </source>
</evidence>
<dbReference type="AlphaFoldDB" id="A0A6J2TU38"/>
<evidence type="ECO:0000313" key="20">
    <source>
        <dbReference type="RefSeq" id="XP_030378417.1"/>
    </source>
</evidence>
<keyword evidence="10" id="KW-0805">Transcription regulation</keyword>
<evidence type="ECO:0000256" key="2">
    <source>
        <dbReference type="ARBA" id="ARBA00004123"/>
    </source>
</evidence>
<dbReference type="Pfam" id="PF00096">
    <property type="entry name" value="zf-C2H2"/>
    <property type="match status" value="4"/>
</dbReference>
<dbReference type="GeneID" id="115627028"/>
<dbReference type="PANTHER" id="PTHR16515">
    <property type="entry name" value="PR DOMAIN ZINC FINGER PROTEIN"/>
    <property type="match status" value="1"/>
</dbReference>
<evidence type="ECO:0000256" key="12">
    <source>
        <dbReference type="ARBA" id="ARBA00023163"/>
    </source>
</evidence>
<dbReference type="SUPFAM" id="SSF57716">
    <property type="entry name" value="Glucocorticoid receptor-like (DNA-binding domain)"/>
    <property type="match status" value="1"/>
</dbReference>
<evidence type="ECO:0000313" key="19">
    <source>
        <dbReference type="Proteomes" id="UP000504634"/>
    </source>
</evidence>
<feature type="binding site" evidence="15">
    <location>
        <position position="64"/>
    </location>
    <ligand>
        <name>Zn(2+)</name>
        <dbReference type="ChEBI" id="CHEBI:29105"/>
    </ligand>
</feature>
<dbReference type="InterPro" id="IPR036236">
    <property type="entry name" value="Znf_C2H2_sf"/>
</dbReference>
<reference evidence="20" key="1">
    <citation type="submission" date="2025-08" db="UniProtKB">
        <authorList>
            <consortium name="RefSeq"/>
        </authorList>
    </citation>
    <scope>IDENTIFICATION</scope>
    <source>
        <strain evidence="20">11010-0011.00</strain>
        <tissue evidence="20">Whole body</tissue>
    </source>
</reference>
<keyword evidence="9" id="KW-0832">Ubl conjugation</keyword>
<dbReference type="PROSITE" id="PS51915">
    <property type="entry name" value="ZAD"/>
    <property type="match status" value="1"/>
</dbReference>
<organism evidence="19 20">
    <name type="scientific">Drosophila lebanonensis</name>
    <name type="common">Fruit fly</name>
    <name type="synonym">Scaptodrosophila lebanonensis</name>
    <dbReference type="NCBI Taxonomy" id="7225"/>
    <lineage>
        <taxon>Eukaryota</taxon>
        <taxon>Metazoa</taxon>
        <taxon>Ecdysozoa</taxon>
        <taxon>Arthropoda</taxon>
        <taxon>Hexapoda</taxon>
        <taxon>Insecta</taxon>
        <taxon>Pterygota</taxon>
        <taxon>Neoptera</taxon>
        <taxon>Endopterygota</taxon>
        <taxon>Diptera</taxon>
        <taxon>Brachycera</taxon>
        <taxon>Muscomorpha</taxon>
        <taxon>Ephydroidea</taxon>
        <taxon>Drosophilidae</taxon>
        <taxon>Scaptodrosophila</taxon>
    </lineage>
</organism>
<sequence length="496" mass="57285">MVFTLSKQNAQQHCLTCLLKLDMEEQPSMAVNAAQDLELQELLARHLGITKEQMTEAMVPQQVCAICYNQLQSFEKFRRRAFECYEQLQAVLRSHPAQEEEPATFEIVYEPMEMTDECEGRAGANAADKLYGELEPESVLVETLPPATPIADSLESPDPFEGPAYASEDAENVTQNTNQRTVRCSRQHKRLDAAGTSKASKNMFKCAQCLRCFAHKMTLSAHIRKVHEGSKRPFQCDRCDKAYSFMGGLYTHIKEIHEPGERHYACDHPNCGRIYTSSISLQNHKRLKHSPTKPFQKYVCEECGATFNQTANLKHHRRTKHPTADEAAQRASENERHYCELCKKHFHSRYTLKYHNMQQHSGGNREHHCHICGRSMAKRFMLVQHMLMHSVEKMPCEYCGKLFVRRFELEAHIRAVHLKLKPYACKYCEESFASRKTLRHHEYIHTGEKPYVCDICGQAYRQQTCLKNHRKTHDKQPPEPEPVPDPKQVLPKELSQ</sequence>
<dbReference type="InterPro" id="IPR013087">
    <property type="entry name" value="Znf_C2H2_type"/>
</dbReference>
<evidence type="ECO:0000259" key="17">
    <source>
        <dbReference type="PROSITE" id="PS50157"/>
    </source>
</evidence>
<dbReference type="InterPro" id="IPR012934">
    <property type="entry name" value="Znf_AD"/>
</dbReference>
<evidence type="ECO:0000256" key="10">
    <source>
        <dbReference type="ARBA" id="ARBA00023015"/>
    </source>
</evidence>
<gene>
    <name evidence="20" type="primary">LOC115627028</name>
</gene>
<evidence type="ECO:0000256" key="6">
    <source>
        <dbReference type="ARBA" id="ARBA00022737"/>
    </source>
</evidence>
<evidence type="ECO:0000256" key="9">
    <source>
        <dbReference type="ARBA" id="ARBA00022843"/>
    </source>
</evidence>
<feature type="binding site" evidence="15">
    <location>
        <position position="67"/>
    </location>
    <ligand>
        <name>Zn(2+)</name>
        <dbReference type="ChEBI" id="CHEBI:29105"/>
    </ligand>
</feature>
<dbReference type="SMART" id="SM00355">
    <property type="entry name" value="ZnF_C2H2"/>
    <property type="match status" value="9"/>
</dbReference>
<feature type="domain" description="C2H2-type" evidence="17">
    <location>
        <begin position="204"/>
        <end position="232"/>
    </location>
</feature>
<feature type="domain" description="C2H2-type" evidence="17">
    <location>
        <begin position="367"/>
        <end position="394"/>
    </location>
</feature>
<feature type="region of interest" description="Disordered" evidence="16">
    <location>
        <begin position="468"/>
        <end position="496"/>
    </location>
</feature>
<dbReference type="GO" id="GO:0008270">
    <property type="term" value="F:zinc ion binding"/>
    <property type="evidence" value="ECO:0007669"/>
    <property type="project" value="UniProtKB-UniRule"/>
</dbReference>
<dbReference type="Pfam" id="PF07776">
    <property type="entry name" value="zf-AD"/>
    <property type="match status" value="1"/>
</dbReference>
<dbReference type="InterPro" id="IPR050331">
    <property type="entry name" value="Zinc_finger"/>
</dbReference>
<dbReference type="Proteomes" id="UP000504634">
    <property type="component" value="Unplaced"/>
</dbReference>
<evidence type="ECO:0000256" key="13">
    <source>
        <dbReference type="ARBA" id="ARBA00023242"/>
    </source>
</evidence>
<dbReference type="FunFam" id="3.30.160.60:FF:003921">
    <property type="entry name" value="AGAP001525-PA"/>
    <property type="match status" value="1"/>
</dbReference>
<proteinExistence type="inferred from homology"/>
<comment type="similarity">
    <text evidence="3">Belongs to the krueppel C2H2-type zinc-finger protein family.</text>
</comment>
<dbReference type="SUPFAM" id="SSF57667">
    <property type="entry name" value="beta-beta-alpha zinc fingers"/>
    <property type="match status" value="4"/>
</dbReference>
<dbReference type="PANTHER" id="PTHR16515:SF49">
    <property type="entry name" value="GASTRULA ZINC FINGER PROTEIN XLCGF49.1-LIKE-RELATED"/>
    <property type="match status" value="1"/>
</dbReference>
<feature type="domain" description="C2H2-type" evidence="17">
    <location>
        <begin position="337"/>
        <end position="365"/>
    </location>
</feature>
<evidence type="ECO:0000256" key="15">
    <source>
        <dbReference type="PROSITE-ProRule" id="PRU01263"/>
    </source>
</evidence>
<dbReference type="GO" id="GO:0003677">
    <property type="term" value="F:DNA binding"/>
    <property type="evidence" value="ECO:0007669"/>
    <property type="project" value="UniProtKB-KW"/>
</dbReference>
<keyword evidence="7 14" id="KW-0863">Zinc-finger</keyword>
<dbReference type="FunFam" id="3.30.160.60:FF:000247">
    <property type="entry name" value="Zinc finger protein 236"/>
    <property type="match status" value="1"/>
</dbReference>
<accession>A0A6J2TU38</accession>
<keyword evidence="13" id="KW-0539">Nucleus</keyword>
<comment type="subcellular location">
    <subcellularLocation>
        <location evidence="2">Nucleus</location>
    </subcellularLocation>
</comment>
<dbReference type="Gene3D" id="3.30.160.60">
    <property type="entry name" value="Classic Zinc Finger"/>
    <property type="match status" value="6"/>
</dbReference>
<evidence type="ECO:0000256" key="14">
    <source>
        <dbReference type="PROSITE-ProRule" id="PRU00042"/>
    </source>
</evidence>
<evidence type="ECO:0000256" key="11">
    <source>
        <dbReference type="ARBA" id="ARBA00023125"/>
    </source>
</evidence>
<dbReference type="FunFam" id="3.30.160.60:FF:000557">
    <property type="entry name" value="zinc finger and SCAN domain-containing protein 29"/>
    <property type="match status" value="1"/>
</dbReference>
<keyword evidence="12" id="KW-0804">Transcription</keyword>
<dbReference type="PROSITE" id="PS50157">
    <property type="entry name" value="ZINC_FINGER_C2H2_2"/>
    <property type="match status" value="9"/>
</dbReference>
<dbReference type="RefSeq" id="XP_030378417.1">
    <property type="nucleotide sequence ID" value="XM_030522557.1"/>
</dbReference>
<keyword evidence="19" id="KW-1185">Reference proteome</keyword>
<feature type="domain" description="ZAD" evidence="18">
    <location>
        <begin position="12"/>
        <end position="91"/>
    </location>
</feature>
<dbReference type="FunFam" id="3.30.160.60:FF:000446">
    <property type="entry name" value="Zinc finger protein"/>
    <property type="match status" value="1"/>
</dbReference>
<evidence type="ECO:0000256" key="4">
    <source>
        <dbReference type="ARBA" id="ARBA00022499"/>
    </source>
</evidence>
<evidence type="ECO:0000256" key="3">
    <source>
        <dbReference type="ARBA" id="ARBA00006991"/>
    </source>
</evidence>
<feature type="domain" description="C2H2-type" evidence="17">
    <location>
        <begin position="264"/>
        <end position="294"/>
    </location>
</feature>
<name>A0A6J2TU38_DROLE</name>
<feature type="domain" description="C2H2-type" evidence="17">
    <location>
        <begin position="234"/>
        <end position="262"/>
    </location>
</feature>
<dbReference type="GO" id="GO:0010468">
    <property type="term" value="P:regulation of gene expression"/>
    <property type="evidence" value="ECO:0007669"/>
    <property type="project" value="TreeGrafter"/>
</dbReference>
<feature type="domain" description="C2H2-type" evidence="17">
    <location>
        <begin position="394"/>
        <end position="422"/>
    </location>
</feature>
<dbReference type="OrthoDB" id="6077919at2759"/>
<dbReference type="Gene3D" id="3.40.1800.20">
    <property type="match status" value="1"/>
</dbReference>
<comment type="function">
    <text evidence="1">May be involved in transcriptional regulation.</text>
</comment>
<feature type="binding site" evidence="15">
    <location>
        <position position="17"/>
    </location>
    <ligand>
        <name>Zn(2+)</name>
        <dbReference type="ChEBI" id="CHEBI:29105"/>
    </ligand>
</feature>
<keyword evidence="8 15" id="KW-0862">Zinc</keyword>
<feature type="domain" description="C2H2-type" evidence="17">
    <location>
        <begin position="451"/>
        <end position="478"/>
    </location>
</feature>
<feature type="domain" description="C2H2-type" evidence="17">
    <location>
        <begin position="298"/>
        <end position="326"/>
    </location>
</feature>